<sequence>MTCIIERPSLELTSEAASNMWYRIFHLHISKPAVLLRVFLGLVQLGNEALQFGNDTIDMLEPLLDDQVEVCAAHRTPKNLR</sequence>
<protein>
    <submittedName>
        <fullName evidence="1">Uncharacterized protein</fullName>
    </submittedName>
</protein>
<name>A0ACC0W806_9STRA</name>
<accession>A0ACC0W806</accession>
<proteinExistence type="predicted"/>
<evidence type="ECO:0000313" key="1">
    <source>
        <dbReference type="EMBL" id="KAI9914872.1"/>
    </source>
</evidence>
<keyword evidence="2" id="KW-1185">Reference proteome</keyword>
<reference evidence="1 2" key="1">
    <citation type="journal article" date="2022" name="bioRxiv">
        <title>The genome of the oomycete Peronosclerospora sorghi, a cosmopolitan pathogen of maize and sorghum, is inflated with dispersed pseudogenes.</title>
        <authorList>
            <person name="Fletcher K."/>
            <person name="Martin F."/>
            <person name="Isakeit T."/>
            <person name="Cavanaugh K."/>
            <person name="Magill C."/>
            <person name="Michelmore R."/>
        </authorList>
    </citation>
    <scope>NUCLEOTIDE SEQUENCE [LARGE SCALE GENOMIC DNA]</scope>
    <source>
        <strain evidence="1">P6</strain>
    </source>
</reference>
<dbReference type="Proteomes" id="UP001163321">
    <property type="component" value="Chromosome 3"/>
</dbReference>
<comment type="caution">
    <text evidence="1">The sequence shown here is derived from an EMBL/GenBank/DDBJ whole genome shotgun (WGS) entry which is preliminary data.</text>
</comment>
<gene>
    <name evidence="1" type="ORF">PsorP6_008016</name>
</gene>
<evidence type="ECO:0000313" key="2">
    <source>
        <dbReference type="Proteomes" id="UP001163321"/>
    </source>
</evidence>
<dbReference type="EMBL" id="CM047582">
    <property type="protein sequence ID" value="KAI9914872.1"/>
    <property type="molecule type" value="Genomic_DNA"/>
</dbReference>
<organism evidence="1 2">
    <name type="scientific">Peronosclerospora sorghi</name>
    <dbReference type="NCBI Taxonomy" id="230839"/>
    <lineage>
        <taxon>Eukaryota</taxon>
        <taxon>Sar</taxon>
        <taxon>Stramenopiles</taxon>
        <taxon>Oomycota</taxon>
        <taxon>Peronosporomycetes</taxon>
        <taxon>Peronosporales</taxon>
        <taxon>Peronosporaceae</taxon>
        <taxon>Peronosclerospora</taxon>
    </lineage>
</organism>